<feature type="signal peptide" evidence="7">
    <location>
        <begin position="1"/>
        <end position="19"/>
    </location>
</feature>
<sequence>MIAYALLSLVLLLSAVANAQTTTALSTSGPAVPSITAIFNCHAHTTKQYCEFGATEYEISGPTKTEEMEARYTSCHPHGTKTYCFSSKDQEVEVIIPAEDNSEEQEHSHKQHEEEEHAESGGRNCHFHAGVEHCTGGAEATCKRTDREYNVPLRIGLLFVILATSVIGVFAPTLAASFTKMSQQSVVFVALKQFGTGIVISTAFIHLYTHAELTFKNECLGALTYEGKTAAIFMAGLFLSFLVEYLGARFIIWRQSRSKIQGNGQEASREESSRNCKTALETAVIGVHGHGKASDKIGVVVLEGGIVLHSLLIGLTLVLAGDSSFKVLLVVILFHQMFEGIALGTCIAGLPSRVALLKKLLMASIFALITPVGMAIGMGVLNDFNGSDKPTLVALGTLNALSAGILAWVGLVEMLASDWMHGPLMNAAMGRTTVAIVALVSGLVVMSVLGKWA</sequence>
<dbReference type="STRING" id="1231657.A0A1Y2A6Y4"/>
<protein>
    <submittedName>
        <fullName evidence="8">ZIP zinc transporter-domain-containing protein</fullName>
    </submittedName>
</protein>
<evidence type="ECO:0000256" key="6">
    <source>
        <dbReference type="SAM" id="Phobius"/>
    </source>
</evidence>
<evidence type="ECO:0000256" key="4">
    <source>
        <dbReference type="ARBA" id="ARBA00023136"/>
    </source>
</evidence>
<feature type="transmembrane region" description="Helical" evidence="6">
    <location>
        <begin position="186"/>
        <end position="209"/>
    </location>
</feature>
<feature type="transmembrane region" description="Helical" evidence="6">
    <location>
        <begin position="327"/>
        <end position="348"/>
    </location>
</feature>
<feature type="chain" id="PRO_5012146743" evidence="7">
    <location>
        <begin position="20"/>
        <end position="453"/>
    </location>
</feature>
<dbReference type="AlphaFoldDB" id="A0A1Y2A6Y4"/>
<feature type="region of interest" description="Disordered" evidence="5">
    <location>
        <begin position="100"/>
        <end position="121"/>
    </location>
</feature>
<dbReference type="OrthoDB" id="448280at2759"/>
<feature type="transmembrane region" description="Helical" evidence="6">
    <location>
        <begin position="393"/>
        <end position="416"/>
    </location>
</feature>
<comment type="caution">
    <text evidence="8">The sequence shown here is derived from an EMBL/GenBank/DDBJ whole genome shotgun (WGS) entry which is preliminary data.</text>
</comment>
<dbReference type="PANTHER" id="PTHR11040:SF44">
    <property type="entry name" value="PROTEIN ZNTC-RELATED"/>
    <property type="match status" value="1"/>
</dbReference>
<dbReference type="PANTHER" id="PTHR11040">
    <property type="entry name" value="ZINC/IRON TRANSPORTER"/>
    <property type="match status" value="1"/>
</dbReference>
<evidence type="ECO:0000256" key="2">
    <source>
        <dbReference type="ARBA" id="ARBA00022692"/>
    </source>
</evidence>
<keyword evidence="3 6" id="KW-1133">Transmembrane helix</keyword>
<keyword evidence="7" id="KW-0732">Signal</keyword>
<feature type="transmembrane region" description="Helical" evidence="6">
    <location>
        <begin position="151"/>
        <end position="174"/>
    </location>
</feature>
<evidence type="ECO:0000256" key="5">
    <source>
        <dbReference type="SAM" id="MobiDB-lite"/>
    </source>
</evidence>
<feature type="transmembrane region" description="Helical" evidence="6">
    <location>
        <begin position="428"/>
        <end position="449"/>
    </location>
</feature>
<comment type="subcellular location">
    <subcellularLocation>
        <location evidence="1">Membrane</location>
        <topology evidence="1">Multi-pass membrane protein</topology>
    </subcellularLocation>
</comment>
<evidence type="ECO:0000256" key="7">
    <source>
        <dbReference type="SAM" id="SignalP"/>
    </source>
</evidence>
<reference evidence="8 9" key="1">
    <citation type="submission" date="2016-07" db="EMBL/GenBank/DDBJ databases">
        <title>Pervasive Adenine N6-methylation of Active Genes in Fungi.</title>
        <authorList>
            <consortium name="DOE Joint Genome Institute"/>
            <person name="Mondo S.J."/>
            <person name="Dannebaum R.O."/>
            <person name="Kuo R.C."/>
            <person name="Labutti K."/>
            <person name="Haridas S."/>
            <person name="Kuo A."/>
            <person name="Salamov A."/>
            <person name="Ahrendt S.R."/>
            <person name="Lipzen A."/>
            <person name="Sullivan W."/>
            <person name="Andreopoulos W.B."/>
            <person name="Clum A."/>
            <person name="Lindquist E."/>
            <person name="Daum C."/>
            <person name="Ramamoorthy G.K."/>
            <person name="Gryganskyi A."/>
            <person name="Culley D."/>
            <person name="Magnuson J.K."/>
            <person name="James T.Y."/>
            <person name="O'Malley M.A."/>
            <person name="Stajich J.E."/>
            <person name="Spatafora J.W."/>
            <person name="Visel A."/>
            <person name="Grigoriev I.V."/>
        </authorList>
    </citation>
    <scope>NUCLEOTIDE SEQUENCE [LARGE SCALE GENOMIC DNA]</scope>
    <source>
        <strain evidence="8 9">CBS 115471</strain>
    </source>
</reference>
<feature type="transmembrane region" description="Helical" evidence="6">
    <location>
        <begin position="229"/>
        <end position="252"/>
    </location>
</feature>
<name>A0A1Y2A6Y4_9PLEO</name>
<evidence type="ECO:0000313" key="9">
    <source>
        <dbReference type="Proteomes" id="UP000193144"/>
    </source>
</evidence>
<gene>
    <name evidence="8" type="ORF">BCR34DRAFT_529502</name>
</gene>
<dbReference type="InterPro" id="IPR003689">
    <property type="entry name" value="ZIP"/>
</dbReference>
<feature type="transmembrane region" description="Helical" evidence="6">
    <location>
        <begin position="360"/>
        <end position="381"/>
    </location>
</feature>
<organism evidence="8 9">
    <name type="scientific">Clohesyomyces aquaticus</name>
    <dbReference type="NCBI Taxonomy" id="1231657"/>
    <lineage>
        <taxon>Eukaryota</taxon>
        <taxon>Fungi</taxon>
        <taxon>Dikarya</taxon>
        <taxon>Ascomycota</taxon>
        <taxon>Pezizomycotina</taxon>
        <taxon>Dothideomycetes</taxon>
        <taxon>Pleosporomycetidae</taxon>
        <taxon>Pleosporales</taxon>
        <taxon>Lindgomycetaceae</taxon>
        <taxon>Clohesyomyces</taxon>
    </lineage>
</organism>
<dbReference type="GO" id="GO:0005886">
    <property type="term" value="C:plasma membrane"/>
    <property type="evidence" value="ECO:0007669"/>
    <property type="project" value="TreeGrafter"/>
</dbReference>
<dbReference type="Pfam" id="PF02535">
    <property type="entry name" value="Zip"/>
    <property type="match status" value="1"/>
</dbReference>
<dbReference type="Proteomes" id="UP000193144">
    <property type="component" value="Unassembled WGS sequence"/>
</dbReference>
<feature type="compositionally biased region" description="Basic and acidic residues" evidence="5">
    <location>
        <begin position="104"/>
        <end position="120"/>
    </location>
</feature>
<accession>A0A1Y2A6Y4</accession>
<proteinExistence type="predicted"/>
<evidence type="ECO:0000256" key="3">
    <source>
        <dbReference type="ARBA" id="ARBA00022989"/>
    </source>
</evidence>
<evidence type="ECO:0000313" key="8">
    <source>
        <dbReference type="EMBL" id="ORY18251.1"/>
    </source>
</evidence>
<keyword evidence="2 6" id="KW-0812">Transmembrane</keyword>
<keyword evidence="9" id="KW-1185">Reference proteome</keyword>
<dbReference type="GO" id="GO:0005385">
    <property type="term" value="F:zinc ion transmembrane transporter activity"/>
    <property type="evidence" value="ECO:0007669"/>
    <property type="project" value="TreeGrafter"/>
</dbReference>
<dbReference type="EMBL" id="MCFA01000008">
    <property type="protein sequence ID" value="ORY18251.1"/>
    <property type="molecule type" value="Genomic_DNA"/>
</dbReference>
<feature type="transmembrane region" description="Helical" evidence="6">
    <location>
        <begin position="297"/>
        <end position="321"/>
    </location>
</feature>
<evidence type="ECO:0000256" key="1">
    <source>
        <dbReference type="ARBA" id="ARBA00004141"/>
    </source>
</evidence>
<keyword evidence="4 6" id="KW-0472">Membrane</keyword>